<evidence type="ECO:0000259" key="8">
    <source>
        <dbReference type="Pfam" id="PF21006"/>
    </source>
</evidence>
<name>A0ABU7FLL4_9ACTN</name>
<dbReference type="InterPro" id="IPR003168">
    <property type="entry name" value="Nitrile_hydratase_bsu"/>
</dbReference>
<dbReference type="Gene3D" id="1.10.472.20">
    <property type="entry name" value="Nitrile hydratase, beta subunit"/>
    <property type="match status" value="1"/>
</dbReference>
<organism evidence="9 10">
    <name type="scientific">Streptomyces chiangmaiensis</name>
    <dbReference type="NCBI Taxonomy" id="766497"/>
    <lineage>
        <taxon>Bacteria</taxon>
        <taxon>Bacillati</taxon>
        <taxon>Actinomycetota</taxon>
        <taxon>Actinomycetes</taxon>
        <taxon>Kitasatosporales</taxon>
        <taxon>Streptomycetaceae</taxon>
        <taxon>Streptomyces</taxon>
    </lineage>
</organism>
<evidence type="ECO:0000313" key="9">
    <source>
        <dbReference type="EMBL" id="MED7824815.1"/>
    </source>
</evidence>
<gene>
    <name evidence="9" type="primary">nthB</name>
    <name evidence="9" type="ORF">VXC91_23195</name>
</gene>
<proteinExistence type="inferred from homology"/>
<protein>
    <recommendedName>
        <fullName evidence="5">Nitrile hydratase subunit beta</fullName>
        <shortName evidence="5">NHase</shortName>
        <ecNumber evidence="5">4.2.1.84</ecNumber>
    </recommendedName>
</protein>
<evidence type="ECO:0000313" key="10">
    <source>
        <dbReference type="Proteomes" id="UP001333996"/>
    </source>
</evidence>
<dbReference type="Pfam" id="PF21006">
    <property type="entry name" value="NHase_beta_N"/>
    <property type="match status" value="1"/>
</dbReference>
<dbReference type="Proteomes" id="UP001333996">
    <property type="component" value="Unassembled WGS sequence"/>
</dbReference>
<dbReference type="EC" id="4.2.1.84" evidence="5"/>
<keyword evidence="3 5" id="KW-0456">Lyase</keyword>
<dbReference type="Gene3D" id="2.30.30.50">
    <property type="match status" value="1"/>
</dbReference>
<reference evidence="9" key="1">
    <citation type="submission" date="2024-01" db="EMBL/GenBank/DDBJ databases">
        <title>First draft genome sequence data of TA4-1, the type strain of Gram-positive actinobacterium Streptomyces chiangmaiensis.</title>
        <authorList>
            <person name="Yasawong M."/>
            <person name="Nantapong N."/>
        </authorList>
    </citation>
    <scope>NUCLEOTIDE SEQUENCE</scope>
    <source>
        <strain evidence="9">TA4-1</strain>
    </source>
</reference>
<dbReference type="InterPro" id="IPR049054">
    <property type="entry name" value="CN_hydtase_beta-like_N"/>
</dbReference>
<dbReference type="InterPro" id="IPR042262">
    <property type="entry name" value="CN_hydtase_beta_C"/>
</dbReference>
<evidence type="ECO:0000256" key="2">
    <source>
        <dbReference type="ARBA" id="ARBA00009098"/>
    </source>
</evidence>
<feature type="region of interest" description="Disordered" evidence="6">
    <location>
        <begin position="99"/>
        <end position="128"/>
    </location>
</feature>
<dbReference type="RefSeq" id="WP_329509243.1">
    <property type="nucleotide sequence ID" value="NZ_BAAAYZ010000279.1"/>
</dbReference>
<evidence type="ECO:0000256" key="1">
    <source>
        <dbReference type="ARBA" id="ARBA00004042"/>
    </source>
</evidence>
<dbReference type="NCBIfam" id="TIGR03888">
    <property type="entry name" value="nitrile_beta"/>
    <property type="match status" value="1"/>
</dbReference>
<dbReference type="InterPro" id="IPR024690">
    <property type="entry name" value="CN_hydtase_beta_dom_C"/>
</dbReference>
<dbReference type="GO" id="GO:0018822">
    <property type="term" value="F:nitrile hydratase activity"/>
    <property type="evidence" value="ECO:0007669"/>
    <property type="project" value="UniProtKB-EC"/>
</dbReference>
<comment type="similarity">
    <text evidence="2 5">Belongs to the nitrile hydratase subunit beta family.</text>
</comment>
<comment type="catalytic activity">
    <reaction evidence="4 5">
        <text>an aliphatic primary amide = an aliphatic nitrile + H2O</text>
        <dbReference type="Rhea" id="RHEA:12673"/>
        <dbReference type="ChEBI" id="CHEBI:15377"/>
        <dbReference type="ChEBI" id="CHEBI:65285"/>
        <dbReference type="ChEBI" id="CHEBI:80291"/>
        <dbReference type="EC" id="4.2.1.84"/>
    </reaction>
</comment>
<evidence type="ECO:0000256" key="3">
    <source>
        <dbReference type="ARBA" id="ARBA00023239"/>
    </source>
</evidence>
<evidence type="ECO:0000259" key="7">
    <source>
        <dbReference type="Pfam" id="PF02211"/>
    </source>
</evidence>
<evidence type="ECO:0000256" key="5">
    <source>
        <dbReference type="PIRNR" id="PIRNR001427"/>
    </source>
</evidence>
<dbReference type="PIRSF" id="PIRSF001427">
    <property type="entry name" value="NHase_beta"/>
    <property type="match status" value="1"/>
</dbReference>
<comment type="caution">
    <text evidence="9">The sequence shown here is derived from an EMBL/GenBank/DDBJ whole genome shotgun (WGS) entry which is preliminary data.</text>
</comment>
<dbReference type="Pfam" id="PF02211">
    <property type="entry name" value="NHase_beta_C"/>
    <property type="match status" value="1"/>
</dbReference>
<keyword evidence="10" id="KW-1185">Reference proteome</keyword>
<feature type="domain" description="Nitrile hydratase beta subunit" evidence="7">
    <location>
        <begin position="125"/>
        <end position="217"/>
    </location>
</feature>
<dbReference type="InterPro" id="IPR008990">
    <property type="entry name" value="Elect_transpt_acc-like_dom_sf"/>
</dbReference>
<dbReference type="SUPFAM" id="SSF50090">
    <property type="entry name" value="Electron transport accessory proteins"/>
    <property type="match status" value="1"/>
</dbReference>
<accession>A0ABU7FLL4</accession>
<sequence>MDGIHDMGGMHGWGDLAPPLPEPVFTERWEGRAFALSLLSMRLSGRNLDAFRHALERLQPIDYLADGYYGRWLHAAELLLTDSNIIAKDAVDARIRANAGEEIEEPPVPEPTKPDYQPTGPGSLRSIDDPPKFSVGERVMTRDLHTAGHTKLARYLRRRPCLIQSIRPAALLPDTHAHFLGENAQHVYAVTFDSQELWGAEAEKFELTADLYESYLEAVA</sequence>
<evidence type="ECO:0000256" key="6">
    <source>
        <dbReference type="SAM" id="MobiDB-lite"/>
    </source>
</evidence>
<dbReference type="EMBL" id="JAYWVC010000085">
    <property type="protein sequence ID" value="MED7824815.1"/>
    <property type="molecule type" value="Genomic_DNA"/>
</dbReference>
<comment type="function">
    <text evidence="1 5">NHase catalyzes the hydration of various nitrile compounds to the corresponding amides.</text>
</comment>
<evidence type="ECO:0000256" key="4">
    <source>
        <dbReference type="ARBA" id="ARBA00044877"/>
    </source>
</evidence>
<feature type="domain" description="Nitrile hydratase beta subunit-like N-terminal" evidence="8">
    <location>
        <begin position="1"/>
        <end position="108"/>
    </location>
</feature>